<organism evidence="1 2">
    <name type="scientific">Eruca vesicaria subsp. sativa</name>
    <name type="common">Garden rocket</name>
    <name type="synonym">Eruca sativa</name>
    <dbReference type="NCBI Taxonomy" id="29727"/>
    <lineage>
        <taxon>Eukaryota</taxon>
        <taxon>Viridiplantae</taxon>
        <taxon>Streptophyta</taxon>
        <taxon>Embryophyta</taxon>
        <taxon>Tracheophyta</taxon>
        <taxon>Spermatophyta</taxon>
        <taxon>Magnoliopsida</taxon>
        <taxon>eudicotyledons</taxon>
        <taxon>Gunneridae</taxon>
        <taxon>Pentapetalae</taxon>
        <taxon>rosids</taxon>
        <taxon>malvids</taxon>
        <taxon>Brassicales</taxon>
        <taxon>Brassicaceae</taxon>
        <taxon>Brassiceae</taxon>
        <taxon>Eruca</taxon>
    </lineage>
</organism>
<evidence type="ECO:0000313" key="1">
    <source>
        <dbReference type="EMBL" id="CAH8305915.1"/>
    </source>
</evidence>
<evidence type="ECO:0000313" key="2">
    <source>
        <dbReference type="Proteomes" id="UP001642260"/>
    </source>
</evidence>
<protein>
    <submittedName>
        <fullName evidence="1">Uncharacterized protein</fullName>
    </submittedName>
</protein>
<comment type="caution">
    <text evidence="1">The sequence shown here is derived from an EMBL/GenBank/DDBJ whole genome shotgun (WGS) entry which is preliminary data.</text>
</comment>
<dbReference type="AlphaFoldDB" id="A0ABC8IXI2"/>
<sequence>MNNRWIFTLQGTIARSVQENERDCANRLRGISLMMAEAGRSAAIYLGSDIVKVKLPCDGKKDWWLEFSVLAKRGEWLHMACKCIHHNW</sequence>
<gene>
    <name evidence="1" type="ORF">ERUC_LOCUS4042</name>
</gene>
<name>A0ABC8IXI2_ERUVS</name>
<reference evidence="1 2" key="1">
    <citation type="submission" date="2022-03" db="EMBL/GenBank/DDBJ databases">
        <authorList>
            <person name="Macdonald S."/>
            <person name="Ahmed S."/>
            <person name="Newling K."/>
        </authorList>
    </citation>
    <scope>NUCLEOTIDE SEQUENCE [LARGE SCALE GENOMIC DNA]</scope>
</reference>
<keyword evidence="2" id="KW-1185">Reference proteome</keyword>
<dbReference type="Proteomes" id="UP001642260">
    <property type="component" value="Unassembled WGS sequence"/>
</dbReference>
<proteinExistence type="predicted"/>
<accession>A0ABC8IXI2</accession>
<dbReference type="EMBL" id="CAKOAT010062488">
    <property type="protein sequence ID" value="CAH8305915.1"/>
    <property type="molecule type" value="Genomic_DNA"/>
</dbReference>